<evidence type="ECO:0000256" key="1">
    <source>
        <dbReference type="SAM" id="MobiDB-lite"/>
    </source>
</evidence>
<dbReference type="InterPro" id="IPR021455">
    <property type="entry name" value="DUF3106"/>
</dbReference>
<protein>
    <submittedName>
        <fullName evidence="3">DUF3106 domain-containing protein</fullName>
    </submittedName>
</protein>
<sequence>MTPRRPADPSDAPASTALGAFLRGVERRGLVFAWLLAGSRGTGAAALDWALERFRREAGRVGFGDWPRHFWALLLAAPALRRPPADPRWAPGFEWLAGIGHGPRAALLLRLVAGLAESDAATVLGIARPTYRLGLQRALPHRADGSADVEAWEALGRAAQELVRELPPEQPAAGAEPVRLDRVEAAPATTAARRPAGRGLRLALGLVVLLTALALGLTFLPLDRLPAGLDEAPGHILAEPLPEAEAPAGRYGDDDALALHPDLALLLDAADAEAAAADPAFHAWLLAEGMAEDSGDATAGDATTPAPPVPVPAAASRADAAAARPTDQRLADLDAAARSDLARQRDRWDALSYAERGERRERWLAWRDLAAPERAALRGAAARFDALPADEQAALRARFDALDASVRHGWLLGPDLGSDYPRLHALVAQVPEDARAAVLDALRGLDPQARDDLAVLAARTPPQARAGLRVELLATPAPQRGRWLRRQVAPPPGASGP</sequence>
<evidence type="ECO:0000256" key="2">
    <source>
        <dbReference type="SAM" id="Phobius"/>
    </source>
</evidence>
<dbReference type="RefSeq" id="WP_191729443.1">
    <property type="nucleotide sequence ID" value="NZ_JACSQJ010000004.1"/>
</dbReference>
<reference evidence="3 4" key="1">
    <citation type="submission" date="2020-08" db="EMBL/GenBank/DDBJ databases">
        <title>A Genomic Blueprint of the Chicken Gut Microbiome.</title>
        <authorList>
            <person name="Gilroy R."/>
            <person name="Ravi A."/>
            <person name="Getino M."/>
            <person name="Pursley I."/>
            <person name="Horton D.L."/>
            <person name="Alikhan N.-F."/>
            <person name="Baker D."/>
            <person name="Gharbi K."/>
            <person name="Hall N."/>
            <person name="Watson M."/>
            <person name="Adriaenssens E.M."/>
            <person name="Foster-Nyarko E."/>
            <person name="Jarju S."/>
            <person name="Secka A."/>
            <person name="Antonio M."/>
            <person name="Oren A."/>
            <person name="Chaudhuri R."/>
            <person name="La Ragione R.M."/>
            <person name="Hildebrand F."/>
            <person name="Pallen M.J."/>
        </authorList>
    </citation>
    <scope>NUCLEOTIDE SEQUENCE [LARGE SCALE GENOMIC DNA]</scope>
    <source>
        <strain evidence="3 4">Sa2BVA3</strain>
    </source>
</reference>
<keyword evidence="2" id="KW-1133">Transmembrane helix</keyword>
<feature type="compositionally biased region" description="Low complexity" evidence="1">
    <location>
        <begin position="312"/>
        <end position="325"/>
    </location>
</feature>
<name>A0ABR8UJP6_9GAMM</name>
<keyword evidence="4" id="KW-1185">Reference proteome</keyword>
<evidence type="ECO:0000313" key="4">
    <source>
        <dbReference type="Proteomes" id="UP000647183"/>
    </source>
</evidence>
<organism evidence="3 4">
    <name type="scientific">Luteimonas colneyensis</name>
    <dbReference type="NCBI Taxonomy" id="2762230"/>
    <lineage>
        <taxon>Bacteria</taxon>
        <taxon>Pseudomonadati</taxon>
        <taxon>Pseudomonadota</taxon>
        <taxon>Gammaproteobacteria</taxon>
        <taxon>Lysobacterales</taxon>
        <taxon>Lysobacteraceae</taxon>
        <taxon>Luteimonas</taxon>
    </lineage>
</organism>
<comment type="caution">
    <text evidence="3">The sequence shown here is derived from an EMBL/GenBank/DDBJ whole genome shotgun (WGS) entry which is preliminary data.</text>
</comment>
<feature type="region of interest" description="Disordered" evidence="1">
    <location>
        <begin position="294"/>
        <end position="330"/>
    </location>
</feature>
<dbReference type="Proteomes" id="UP000647183">
    <property type="component" value="Unassembled WGS sequence"/>
</dbReference>
<keyword evidence="2" id="KW-0812">Transmembrane</keyword>
<gene>
    <name evidence="3" type="ORF">H9645_09455</name>
</gene>
<evidence type="ECO:0000313" key="3">
    <source>
        <dbReference type="EMBL" id="MBD7988255.1"/>
    </source>
</evidence>
<keyword evidence="2" id="KW-0472">Membrane</keyword>
<feature type="transmembrane region" description="Helical" evidence="2">
    <location>
        <begin position="202"/>
        <end position="222"/>
    </location>
</feature>
<dbReference type="EMBL" id="JACSQJ010000004">
    <property type="protein sequence ID" value="MBD7988255.1"/>
    <property type="molecule type" value="Genomic_DNA"/>
</dbReference>
<accession>A0ABR8UJP6</accession>
<proteinExistence type="predicted"/>
<dbReference type="Pfam" id="PF11304">
    <property type="entry name" value="DUF3106"/>
    <property type="match status" value="1"/>
</dbReference>